<accession>A0A1X0N725</accession>
<feature type="chain" id="PRO_5010881672" description="Acetylornithine deacetylase" evidence="1">
    <location>
        <begin position="27"/>
        <end position="207"/>
    </location>
</feature>
<dbReference type="EMBL" id="MUIO01000052">
    <property type="protein sequence ID" value="ORC58703.1"/>
    <property type="molecule type" value="Genomic_DNA"/>
</dbReference>
<protein>
    <recommendedName>
        <fullName evidence="4">Acetylornithine deacetylase</fullName>
    </recommendedName>
</protein>
<evidence type="ECO:0000256" key="1">
    <source>
        <dbReference type="SAM" id="SignalP"/>
    </source>
</evidence>
<evidence type="ECO:0000313" key="2">
    <source>
        <dbReference type="EMBL" id="ORC58703.1"/>
    </source>
</evidence>
<dbReference type="AlphaFoldDB" id="A0A1X0N725"/>
<organism evidence="2 3">
    <name type="scientific">Pseudomonas floridensis</name>
    <dbReference type="NCBI Taxonomy" id="1958950"/>
    <lineage>
        <taxon>Bacteria</taxon>
        <taxon>Pseudomonadati</taxon>
        <taxon>Pseudomonadota</taxon>
        <taxon>Gammaproteobacteria</taxon>
        <taxon>Pseudomonadales</taxon>
        <taxon>Pseudomonadaceae</taxon>
        <taxon>Pseudomonas</taxon>
    </lineage>
</organism>
<keyword evidence="1" id="KW-0732">Signal</keyword>
<keyword evidence="3" id="KW-1185">Reference proteome</keyword>
<reference evidence="3" key="1">
    <citation type="submission" date="2017-02" db="EMBL/GenBank/DDBJ databases">
        <title>Pseudomonas floridae sp. nov., a novel pathogenic bacterial species isolated from tomato.</title>
        <authorList>
            <person name="Timilsina S."/>
            <person name="Vallad G.E."/>
            <person name="Jones J.B."/>
        </authorList>
    </citation>
    <scope>NUCLEOTIDE SEQUENCE [LARGE SCALE GENOMIC DNA]</scope>
    <source>
        <strain evidence="3">GEV388</strain>
    </source>
</reference>
<evidence type="ECO:0008006" key="4">
    <source>
        <dbReference type="Google" id="ProtNLM"/>
    </source>
</evidence>
<evidence type="ECO:0000313" key="3">
    <source>
        <dbReference type="Proteomes" id="UP000192815"/>
    </source>
</evidence>
<gene>
    <name evidence="2" type="ORF">BZK31_14090</name>
</gene>
<dbReference type="RefSeq" id="WP_083183572.1">
    <property type="nucleotide sequence ID" value="NZ_CBCRZR010000017.1"/>
</dbReference>
<comment type="caution">
    <text evidence="2">The sequence shown here is derived from an EMBL/GenBank/DDBJ whole genome shotgun (WGS) entry which is preliminary data.</text>
</comment>
<feature type="signal peptide" evidence="1">
    <location>
        <begin position="1"/>
        <end position="26"/>
    </location>
</feature>
<dbReference type="Proteomes" id="UP000192815">
    <property type="component" value="Unassembled WGS sequence"/>
</dbReference>
<proteinExistence type="predicted"/>
<dbReference type="STRING" id="1958950.BZK31_14090"/>
<sequence length="207" mass="22354">MTRRFYPSRWLSAGLVSFCVGTSALAEGLTLHSGKYEQLMLAVTPEGQIEGFYSEERGVDTTFSCAFYLQGKTEAGKASAVSTWLDEVYPGTLEPSIDGVVLTVEKGQQHPGCMNVLMPDISTGLDLSKTEGKKWIGLVTIAADKAWLQKTPEAHSAHGAYIVKDDVVGVLAFKNGAAKVEFINDKGRSFTGWIGQDQYARVKVPGG</sequence>
<name>A0A1X0N725_9PSED</name>
<dbReference type="OrthoDB" id="6932449at2"/>